<evidence type="ECO:0000313" key="1">
    <source>
        <dbReference type="EMBL" id="CAG6473211.1"/>
    </source>
</evidence>
<reference evidence="1" key="1">
    <citation type="submission" date="2021-05" db="EMBL/GenBank/DDBJ databases">
        <authorList>
            <person name="Alioto T."/>
            <person name="Alioto T."/>
            <person name="Gomez Garrido J."/>
        </authorList>
    </citation>
    <scope>NUCLEOTIDE SEQUENCE</scope>
</reference>
<dbReference type="EMBL" id="HBUE01072489">
    <property type="protein sequence ID" value="CAG6473211.1"/>
    <property type="molecule type" value="Transcribed_RNA"/>
</dbReference>
<accession>A0A8D8BKC2</accession>
<dbReference type="AlphaFoldDB" id="A0A8D8BKC2"/>
<protein>
    <submittedName>
        <fullName evidence="1">(northern house mosquito) hypothetical protein</fullName>
    </submittedName>
</protein>
<organism evidence="1">
    <name type="scientific">Culex pipiens</name>
    <name type="common">House mosquito</name>
    <dbReference type="NCBI Taxonomy" id="7175"/>
    <lineage>
        <taxon>Eukaryota</taxon>
        <taxon>Metazoa</taxon>
        <taxon>Ecdysozoa</taxon>
        <taxon>Arthropoda</taxon>
        <taxon>Hexapoda</taxon>
        <taxon>Insecta</taxon>
        <taxon>Pterygota</taxon>
        <taxon>Neoptera</taxon>
        <taxon>Endopterygota</taxon>
        <taxon>Diptera</taxon>
        <taxon>Nematocera</taxon>
        <taxon>Culicoidea</taxon>
        <taxon>Culicidae</taxon>
        <taxon>Culicinae</taxon>
        <taxon>Culicini</taxon>
        <taxon>Culex</taxon>
        <taxon>Culex</taxon>
    </lineage>
</organism>
<sequence length="180" mass="21296">MNWLGGLQLGPEDGRYHFTQGPSAHHPPGRSLRCVQRSFLQVHRNLRHRRQAKYFDPAGTFLPLQTVNDGDHRRGFGHFGPFFFFLIQINTVKNKIESTFPARLSWRKPQEEKSDLEVRFDLTPNFFSRSNSIPFLLRKPLFSLHHSTRKNLFHFSSKPDRKINHRKWKSPINYNFLKIS</sequence>
<name>A0A8D8BKC2_CULPI</name>
<proteinExistence type="predicted"/>